<keyword evidence="1" id="KW-0813">Transport</keyword>
<dbReference type="PROSITE" id="PS00211">
    <property type="entry name" value="ABC_TRANSPORTER_1"/>
    <property type="match status" value="1"/>
</dbReference>
<reference evidence="10 11" key="1">
    <citation type="submission" date="2019-03" db="EMBL/GenBank/DDBJ databases">
        <title>Halomonas marinisediminis sp. nov., a moderately halophilic bacterium isolated from the Bohai Gulf.</title>
        <authorList>
            <person name="Ji X."/>
        </authorList>
    </citation>
    <scope>NUCLEOTIDE SEQUENCE [LARGE SCALE GENOMIC DNA]</scope>
    <source>
        <strain evidence="10 11">204</strain>
    </source>
</reference>
<feature type="compositionally biased region" description="Basic residues" evidence="8">
    <location>
        <begin position="11"/>
        <end position="27"/>
    </location>
</feature>
<dbReference type="GO" id="GO:0005524">
    <property type="term" value="F:ATP binding"/>
    <property type="evidence" value="ECO:0007669"/>
    <property type="project" value="UniProtKB-KW"/>
</dbReference>
<dbReference type="SUPFAM" id="SSF52540">
    <property type="entry name" value="P-loop containing nucleoside triphosphate hydrolases"/>
    <property type="match status" value="1"/>
</dbReference>
<evidence type="ECO:0000313" key="10">
    <source>
        <dbReference type="EMBL" id="TDB02325.1"/>
    </source>
</evidence>
<keyword evidence="7" id="KW-0472">Membrane</keyword>
<gene>
    <name evidence="10" type="primary">cysA</name>
    <name evidence="10" type="ORF">E0702_09515</name>
</gene>
<keyword evidence="6" id="KW-0764">Sulfate transport</keyword>
<dbReference type="Proteomes" id="UP000294823">
    <property type="component" value="Unassembled WGS sequence"/>
</dbReference>
<dbReference type="PANTHER" id="PTHR42781">
    <property type="entry name" value="SPERMIDINE/PUTRESCINE IMPORT ATP-BINDING PROTEIN POTA"/>
    <property type="match status" value="1"/>
</dbReference>
<evidence type="ECO:0000313" key="11">
    <source>
        <dbReference type="Proteomes" id="UP000294823"/>
    </source>
</evidence>
<dbReference type="InterPro" id="IPR024765">
    <property type="entry name" value="TOBE-like"/>
</dbReference>
<keyword evidence="2" id="KW-1003">Cell membrane</keyword>
<feature type="domain" description="ABC transporter" evidence="9">
    <location>
        <begin position="3"/>
        <end position="260"/>
    </location>
</feature>
<evidence type="ECO:0000256" key="8">
    <source>
        <dbReference type="SAM" id="MobiDB-lite"/>
    </source>
</evidence>
<evidence type="ECO:0000259" key="9">
    <source>
        <dbReference type="PROSITE" id="PS50893"/>
    </source>
</evidence>
<dbReference type="Gene3D" id="3.40.50.300">
    <property type="entry name" value="P-loop containing nucleotide triphosphate hydrolases"/>
    <property type="match status" value="1"/>
</dbReference>
<dbReference type="Pfam" id="PF00005">
    <property type="entry name" value="ABC_tran"/>
    <property type="match status" value="1"/>
</dbReference>
<comment type="caution">
    <text evidence="10">The sequence shown here is derived from an EMBL/GenBank/DDBJ whole genome shotgun (WGS) entry which is preliminary data.</text>
</comment>
<dbReference type="InterPro" id="IPR005666">
    <property type="entry name" value="Sulph_transpt1"/>
</dbReference>
<dbReference type="InterPro" id="IPR008995">
    <property type="entry name" value="Mo/tungstate-bd_C_term_dom"/>
</dbReference>
<evidence type="ECO:0000256" key="6">
    <source>
        <dbReference type="ARBA" id="ARBA00023032"/>
    </source>
</evidence>
<evidence type="ECO:0000256" key="3">
    <source>
        <dbReference type="ARBA" id="ARBA00022741"/>
    </source>
</evidence>
<dbReference type="PANTHER" id="PTHR42781:SF4">
    <property type="entry name" value="SPERMIDINE_PUTRESCINE IMPORT ATP-BINDING PROTEIN POTA"/>
    <property type="match status" value="1"/>
</dbReference>
<evidence type="ECO:0000256" key="1">
    <source>
        <dbReference type="ARBA" id="ARBA00022448"/>
    </source>
</evidence>
<dbReference type="SMART" id="SM00382">
    <property type="entry name" value="AAA"/>
    <property type="match status" value="1"/>
</dbReference>
<dbReference type="SUPFAM" id="SSF50331">
    <property type="entry name" value="MOP-like"/>
    <property type="match status" value="1"/>
</dbReference>
<name>A0ABY2D6A8_9GAMM</name>
<keyword evidence="3" id="KW-0547">Nucleotide-binding</keyword>
<sequence>MSIRLTDIAKHYGHTGKGHTGKGHTGKGRPGQANGRALEPVNLEVADGELVGLLGPSGSGKTTLLRIIAGLESPDRDPAGRILFGDRDVTDVHVRDRRIGFVFQHYALFRHMTVFDNVAFGLTVLPRRERPSSGEIRARVHRLLEMVQLEHFAGRYPAQLSGGQQQRVSLARALALRPDVLLLDEPFGALDAKVRQELRRWLRQLHDELGFTSLFVTHDQEEALELSDRVAVMSHGRIEQIDTPDALYRSPANRFVFEFLGDVNHLEGEVRGGTLTCGEAKLAVDLPDGHQELLLRPHEVRLAEAPTPEAQLPVTVTAISPVGAEVRIEVAADWLVEPWLATLRHADYERLALTRGQRLYAIPRHWHRFSAEGTRQCQAITA</sequence>
<dbReference type="InterPro" id="IPR027417">
    <property type="entry name" value="P-loop_NTPase"/>
</dbReference>
<feature type="region of interest" description="Disordered" evidence="8">
    <location>
        <begin position="11"/>
        <end position="35"/>
    </location>
</feature>
<dbReference type="InterPro" id="IPR003593">
    <property type="entry name" value="AAA+_ATPase"/>
</dbReference>
<dbReference type="PROSITE" id="PS50893">
    <property type="entry name" value="ABC_TRANSPORTER_2"/>
    <property type="match status" value="1"/>
</dbReference>
<accession>A0ABY2D6A8</accession>
<dbReference type="RefSeq" id="WP_132043204.1">
    <property type="nucleotide sequence ID" value="NZ_SLTR01000011.1"/>
</dbReference>
<keyword evidence="5" id="KW-1278">Translocase</keyword>
<organism evidence="10 11">
    <name type="scientific">Halomonas marinisediminis</name>
    <dbReference type="NCBI Taxonomy" id="2546095"/>
    <lineage>
        <taxon>Bacteria</taxon>
        <taxon>Pseudomonadati</taxon>
        <taxon>Pseudomonadota</taxon>
        <taxon>Gammaproteobacteria</taxon>
        <taxon>Oceanospirillales</taxon>
        <taxon>Halomonadaceae</taxon>
        <taxon>Halomonas</taxon>
    </lineage>
</organism>
<dbReference type="NCBIfam" id="TIGR00968">
    <property type="entry name" value="3a0106s01"/>
    <property type="match status" value="1"/>
</dbReference>
<dbReference type="EMBL" id="SLTR01000011">
    <property type="protein sequence ID" value="TDB02325.1"/>
    <property type="molecule type" value="Genomic_DNA"/>
</dbReference>
<evidence type="ECO:0000256" key="7">
    <source>
        <dbReference type="ARBA" id="ARBA00023136"/>
    </source>
</evidence>
<dbReference type="InterPro" id="IPR017871">
    <property type="entry name" value="ABC_transporter-like_CS"/>
</dbReference>
<evidence type="ECO:0000256" key="2">
    <source>
        <dbReference type="ARBA" id="ARBA00022475"/>
    </source>
</evidence>
<keyword evidence="4 10" id="KW-0067">ATP-binding</keyword>
<evidence type="ECO:0000256" key="5">
    <source>
        <dbReference type="ARBA" id="ARBA00022967"/>
    </source>
</evidence>
<dbReference type="InterPro" id="IPR003439">
    <property type="entry name" value="ABC_transporter-like_ATP-bd"/>
</dbReference>
<dbReference type="Pfam" id="PF12857">
    <property type="entry name" value="TOBE_3"/>
    <property type="match status" value="1"/>
</dbReference>
<dbReference type="InterPro" id="IPR050093">
    <property type="entry name" value="ABC_SmlMolc_Importer"/>
</dbReference>
<protein>
    <submittedName>
        <fullName evidence="10">Sulfate ABC transporter ATP-binding protein</fullName>
    </submittedName>
</protein>
<keyword evidence="11" id="KW-1185">Reference proteome</keyword>
<proteinExistence type="predicted"/>
<evidence type="ECO:0000256" key="4">
    <source>
        <dbReference type="ARBA" id="ARBA00022840"/>
    </source>
</evidence>